<gene>
    <name evidence="6" type="ORF">B1C78_03160</name>
</gene>
<evidence type="ECO:0000259" key="5">
    <source>
        <dbReference type="SMART" id="SM00644"/>
    </source>
</evidence>
<evidence type="ECO:0000256" key="2">
    <source>
        <dbReference type="ARBA" id="ARBA00011901"/>
    </source>
</evidence>
<dbReference type="GO" id="GO:0009254">
    <property type="term" value="P:peptidoglycan turnover"/>
    <property type="evidence" value="ECO:0007669"/>
    <property type="project" value="TreeGrafter"/>
</dbReference>
<dbReference type="InterPro" id="IPR002502">
    <property type="entry name" value="Amidase_domain"/>
</dbReference>
<organism evidence="6 7">
    <name type="scientific">Thioalkalivibrio denitrificans</name>
    <dbReference type="NCBI Taxonomy" id="108003"/>
    <lineage>
        <taxon>Bacteria</taxon>
        <taxon>Pseudomonadati</taxon>
        <taxon>Pseudomonadota</taxon>
        <taxon>Gammaproteobacteria</taxon>
        <taxon>Chromatiales</taxon>
        <taxon>Ectothiorhodospiraceae</taxon>
        <taxon>Thioalkalivibrio</taxon>
    </lineage>
</organism>
<evidence type="ECO:0000256" key="4">
    <source>
        <dbReference type="ARBA" id="ARBA00023316"/>
    </source>
</evidence>
<evidence type="ECO:0000313" key="7">
    <source>
        <dbReference type="Proteomes" id="UP000189462"/>
    </source>
</evidence>
<proteinExistence type="predicted"/>
<dbReference type="STRING" id="108003.B1C78_03160"/>
<dbReference type="GO" id="GO:0009253">
    <property type="term" value="P:peptidoglycan catabolic process"/>
    <property type="evidence" value="ECO:0007669"/>
    <property type="project" value="InterPro"/>
</dbReference>
<dbReference type="Proteomes" id="UP000189462">
    <property type="component" value="Unassembled WGS sequence"/>
</dbReference>
<dbReference type="InterPro" id="IPR051206">
    <property type="entry name" value="NAMLAA_amidase_2"/>
</dbReference>
<comment type="catalytic activity">
    <reaction evidence="1">
        <text>Hydrolyzes the link between N-acetylmuramoyl residues and L-amino acid residues in certain cell-wall glycopeptides.</text>
        <dbReference type="EC" id="3.5.1.28"/>
    </reaction>
</comment>
<comment type="caution">
    <text evidence="6">The sequence shown here is derived from an EMBL/GenBank/DDBJ whole genome shotgun (WGS) entry which is preliminary data.</text>
</comment>
<dbReference type="OrthoDB" id="9794842at2"/>
<dbReference type="AlphaFoldDB" id="A0A1V3NRC4"/>
<feature type="domain" description="N-acetylmuramoyl-L-alanine amidase" evidence="5">
    <location>
        <begin position="19"/>
        <end position="184"/>
    </location>
</feature>
<dbReference type="PANTHER" id="PTHR30417">
    <property type="entry name" value="N-ACETYLMURAMOYL-L-ALANINE AMIDASE AMID"/>
    <property type="match status" value="1"/>
</dbReference>
<dbReference type="PANTHER" id="PTHR30417:SF1">
    <property type="entry name" value="N-ACETYLMURAMOYL-L-ALANINE AMIDASE AMID"/>
    <property type="match status" value="1"/>
</dbReference>
<dbReference type="Pfam" id="PF01510">
    <property type="entry name" value="Amidase_2"/>
    <property type="match status" value="1"/>
</dbReference>
<name>A0A1V3NRC4_9GAMM</name>
<dbReference type="SMART" id="SM00644">
    <property type="entry name" value="Ami_2"/>
    <property type="match status" value="1"/>
</dbReference>
<evidence type="ECO:0000256" key="3">
    <source>
        <dbReference type="ARBA" id="ARBA00022801"/>
    </source>
</evidence>
<dbReference type="Gene3D" id="2.30.30.40">
    <property type="entry name" value="SH3 Domains"/>
    <property type="match status" value="1"/>
</dbReference>
<dbReference type="GO" id="GO:0071555">
    <property type="term" value="P:cell wall organization"/>
    <property type="evidence" value="ECO:0007669"/>
    <property type="project" value="UniProtKB-KW"/>
</dbReference>
<keyword evidence="4" id="KW-0961">Cell wall biogenesis/degradation</keyword>
<protein>
    <recommendedName>
        <fullName evidence="2">N-acetylmuramoyl-L-alanine amidase</fullName>
        <ecNumber evidence="2">3.5.1.28</ecNumber>
    </recommendedName>
</protein>
<keyword evidence="7" id="KW-1185">Reference proteome</keyword>
<dbReference type="CDD" id="cd06583">
    <property type="entry name" value="PGRP"/>
    <property type="match status" value="1"/>
</dbReference>
<reference evidence="6 7" key="1">
    <citation type="submission" date="2017-02" db="EMBL/GenBank/DDBJ databases">
        <title>Genomic diversity within the haloalkaliphilic genus Thioalkalivibrio.</title>
        <authorList>
            <person name="Ahn A.-C."/>
            <person name="Meier-Kolthoff J."/>
            <person name="Overmars L."/>
            <person name="Richter M."/>
            <person name="Woyke T."/>
            <person name="Sorokin D.Y."/>
            <person name="Muyzer G."/>
        </authorList>
    </citation>
    <scope>NUCLEOTIDE SEQUENCE [LARGE SCALE GENOMIC DNA]</scope>
    <source>
        <strain evidence="6 7">ALJD</strain>
    </source>
</reference>
<evidence type="ECO:0000256" key="1">
    <source>
        <dbReference type="ARBA" id="ARBA00001561"/>
    </source>
</evidence>
<dbReference type="EMBL" id="MVBK01000018">
    <property type="protein sequence ID" value="OOG27665.1"/>
    <property type="molecule type" value="Genomic_DNA"/>
</dbReference>
<dbReference type="EC" id="3.5.1.28" evidence="2"/>
<sequence>MRIKRHRLYLNDDTPCEYQKSPCRGGRMTPRLLVIHYTAGASARSSINWFMNPDARASAHLVIGRDGAITQLVPFNTVAWHAGASQWNDLSGLNRHSIGIELDNAGRLQRHGNGWRSWFGRDYSADEVLEARHRHETEVSAWHLFTAEQIETTVEVATVLFGHYGLEDVVGHDDISPGRKADPGPAFPLAALRSRLLGRREDQLPRMVTTTSLNIRSGPGVEHATLNGGPLPTDTPVEIMAEDGVWRRVTALSPVNGIADLEGWVHGRYLKAPIG</sequence>
<dbReference type="Gene3D" id="3.40.80.10">
    <property type="entry name" value="Peptidoglycan recognition protein-like"/>
    <property type="match status" value="1"/>
</dbReference>
<keyword evidence="3" id="KW-0378">Hydrolase</keyword>
<dbReference type="InterPro" id="IPR036505">
    <property type="entry name" value="Amidase/PGRP_sf"/>
</dbReference>
<dbReference type="SUPFAM" id="SSF55846">
    <property type="entry name" value="N-acetylmuramoyl-L-alanine amidase-like"/>
    <property type="match status" value="1"/>
</dbReference>
<dbReference type="GO" id="GO:0008745">
    <property type="term" value="F:N-acetylmuramoyl-L-alanine amidase activity"/>
    <property type="evidence" value="ECO:0007669"/>
    <property type="project" value="UniProtKB-EC"/>
</dbReference>
<evidence type="ECO:0000313" key="6">
    <source>
        <dbReference type="EMBL" id="OOG27665.1"/>
    </source>
</evidence>
<accession>A0A1V3NRC4</accession>